<name>A0A2S6I5G1_9BACT</name>
<evidence type="ECO:0000256" key="1">
    <source>
        <dbReference type="SAM" id="Phobius"/>
    </source>
</evidence>
<dbReference type="AlphaFoldDB" id="A0A2S6I5G1"/>
<evidence type="ECO:0000313" key="2">
    <source>
        <dbReference type="EMBL" id="PPK86369.1"/>
    </source>
</evidence>
<keyword evidence="1" id="KW-0472">Membrane</keyword>
<dbReference type="EMBL" id="PTJC01000006">
    <property type="protein sequence ID" value="PPK86369.1"/>
    <property type="molecule type" value="Genomic_DNA"/>
</dbReference>
<comment type="caution">
    <text evidence="2">The sequence shown here is derived from an EMBL/GenBank/DDBJ whole genome shotgun (WGS) entry which is preliminary data.</text>
</comment>
<sequence>MARTINTPISDLRHIRDLMERSRYFIGLSGLSGVGAGVSALLGVLAIFTYGWVSDHPVTYVPDQLGLSSVHPWGIAPVPFLFCVATLVLTGALASGFYFTNRRVVRMGHEFAHPRTYKLLTNLALPLAIGGVFCLALIYHGNGGLIGPTTIIFYGLALLNGSNFVSEELRLLAYLEIGLGLVALFFPSYGLFFWGVGFGLLHIVYGLWMYSKYDTNEQGR</sequence>
<proteinExistence type="predicted"/>
<feature type="transmembrane region" description="Helical" evidence="1">
    <location>
        <begin position="73"/>
        <end position="99"/>
    </location>
</feature>
<feature type="transmembrane region" description="Helical" evidence="1">
    <location>
        <begin position="24"/>
        <end position="53"/>
    </location>
</feature>
<feature type="transmembrane region" description="Helical" evidence="1">
    <location>
        <begin position="169"/>
        <end position="186"/>
    </location>
</feature>
<dbReference type="OrthoDB" id="1120881at2"/>
<evidence type="ECO:0000313" key="3">
    <source>
        <dbReference type="Proteomes" id="UP000237662"/>
    </source>
</evidence>
<feature type="transmembrane region" description="Helical" evidence="1">
    <location>
        <begin position="145"/>
        <end position="162"/>
    </location>
</feature>
<keyword evidence="1" id="KW-0812">Transmembrane</keyword>
<accession>A0A2S6I5G1</accession>
<keyword evidence="3" id="KW-1185">Reference proteome</keyword>
<feature type="transmembrane region" description="Helical" evidence="1">
    <location>
        <begin position="192"/>
        <end position="210"/>
    </location>
</feature>
<dbReference type="Proteomes" id="UP000237662">
    <property type="component" value="Unassembled WGS sequence"/>
</dbReference>
<protein>
    <submittedName>
        <fullName evidence="2">Uncharacterized protein</fullName>
    </submittedName>
</protein>
<organism evidence="2 3">
    <name type="scientific">Neolewinella xylanilytica</name>
    <dbReference type="NCBI Taxonomy" id="1514080"/>
    <lineage>
        <taxon>Bacteria</taxon>
        <taxon>Pseudomonadati</taxon>
        <taxon>Bacteroidota</taxon>
        <taxon>Saprospiria</taxon>
        <taxon>Saprospirales</taxon>
        <taxon>Lewinellaceae</taxon>
        <taxon>Neolewinella</taxon>
    </lineage>
</organism>
<feature type="transmembrane region" description="Helical" evidence="1">
    <location>
        <begin position="119"/>
        <end position="139"/>
    </location>
</feature>
<reference evidence="2 3" key="1">
    <citation type="submission" date="2018-02" db="EMBL/GenBank/DDBJ databases">
        <title>Genomic Encyclopedia of Archaeal and Bacterial Type Strains, Phase II (KMG-II): from individual species to whole genera.</title>
        <authorList>
            <person name="Goeker M."/>
        </authorList>
    </citation>
    <scope>NUCLEOTIDE SEQUENCE [LARGE SCALE GENOMIC DNA]</scope>
    <source>
        <strain evidence="2 3">DSM 29526</strain>
    </source>
</reference>
<dbReference type="RefSeq" id="WP_104420807.1">
    <property type="nucleotide sequence ID" value="NZ_PTJC01000006.1"/>
</dbReference>
<keyword evidence="1" id="KW-1133">Transmembrane helix</keyword>
<gene>
    <name evidence="2" type="ORF">CLV84_3295</name>
</gene>